<feature type="region of interest" description="Disordered" evidence="2">
    <location>
        <begin position="1277"/>
        <end position="1308"/>
    </location>
</feature>
<feature type="compositionally biased region" description="Pro residues" evidence="2">
    <location>
        <begin position="525"/>
        <end position="534"/>
    </location>
</feature>
<feature type="region of interest" description="Disordered" evidence="2">
    <location>
        <begin position="4026"/>
        <end position="4075"/>
    </location>
</feature>
<gene>
    <name evidence="5" type="ORF">GCM10009850_028220</name>
</gene>
<keyword evidence="6" id="KW-1185">Reference proteome</keyword>
<feature type="compositionally biased region" description="Low complexity" evidence="2">
    <location>
        <begin position="593"/>
        <end position="622"/>
    </location>
</feature>
<protein>
    <recommendedName>
        <fullName evidence="4">Outer membrane channel protein CpnT-like N-terminal domain-containing protein</fullName>
    </recommendedName>
</protein>
<evidence type="ECO:0000313" key="5">
    <source>
        <dbReference type="EMBL" id="GAA2207364.1"/>
    </source>
</evidence>
<evidence type="ECO:0000256" key="3">
    <source>
        <dbReference type="SAM" id="Phobius"/>
    </source>
</evidence>
<reference evidence="6" key="1">
    <citation type="journal article" date="2019" name="Int. J. Syst. Evol. Microbiol.">
        <title>The Global Catalogue of Microorganisms (GCM) 10K type strain sequencing project: providing services to taxonomists for standard genome sequencing and annotation.</title>
        <authorList>
            <consortium name="The Broad Institute Genomics Platform"/>
            <consortium name="The Broad Institute Genome Sequencing Center for Infectious Disease"/>
            <person name="Wu L."/>
            <person name="Ma J."/>
        </authorList>
    </citation>
    <scope>NUCLEOTIDE SEQUENCE [LARGE SCALE GENOMIC DNA]</scope>
    <source>
        <strain evidence="6">JCM 16114</strain>
    </source>
</reference>
<evidence type="ECO:0000256" key="2">
    <source>
        <dbReference type="SAM" id="MobiDB-lite"/>
    </source>
</evidence>
<feature type="domain" description="Outer membrane channel protein CpnT-like N-terminal" evidence="4">
    <location>
        <begin position="36"/>
        <end position="176"/>
    </location>
</feature>
<feature type="coiled-coil region" evidence="1">
    <location>
        <begin position="3980"/>
        <end position="4007"/>
    </location>
</feature>
<keyword evidence="1" id="KW-0175">Coiled coil</keyword>
<feature type="region of interest" description="Disordered" evidence="2">
    <location>
        <begin position="2614"/>
        <end position="2656"/>
    </location>
</feature>
<organism evidence="5 6">
    <name type="scientific">Nonomuraea monospora</name>
    <dbReference type="NCBI Taxonomy" id="568818"/>
    <lineage>
        <taxon>Bacteria</taxon>
        <taxon>Bacillati</taxon>
        <taxon>Actinomycetota</taxon>
        <taxon>Actinomycetes</taxon>
        <taxon>Streptosporangiales</taxon>
        <taxon>Streptosporangiaceae</taxon>
        <taxon>Nonomuraea</taxon>
    </lineage>
</organism>
<feature type="compositionally biased region" description="Basic and acidic residues" evidence="2">
    <location>
        <begin position="2120"/>
        <end position="2130"/>
    </location>
</feature>
<evidence type="ECO:0000259" key="4">
    <source>
        <dbReference type="Pfam" id="PF25547"/>
    </source>
</evidence>
<feature type="compositionally biased region" description="Polar residues" evidence="2">
    <location>
        <begin position="2634"/>
        <end position="2655"/>
    </location>
</feature>
<keyword evidence="3" id="KW-1133">Transmembrane helix</keyword>
<feature type="compositionally biased region" description="Polar residues" evidence="2">
    <location>
        <begin position="2206"/>
        <end position="2220"/>
    </location>
</feature>
<evidence type="ECO:0000313" key="6">
    <source>
        <dbReference type="Proteomes" id="UP001499843"/>
    </source>
</evidence>
<keyword evidence="3" id="KW-0472">Membrane</keyword>
<feature type="compositionally biased region" description="Low complexity" evidence="2">
    <location>
        <begin position="493"/>
        <end position="510"/>
    </location>
</feature>
<feature type="compositionally biased region" description="Low complexity" evidence="2">
    <location>
        <begin position="413"/>
        <end position="430"/>
    </location>
</feature>
<dbReference type="EMBL" id="BAAAQX010000006">
    <property type="protein sequence ID" value="GAA2207364.1"/>
    <property type="molecule type" value="Genomic_DNA"/>
</dbReference>
<name>A0ABP5P6K7_9ACTN</name>
<feature type="compositionally biased region" description="Low complexity" evidence="2">
    <location>
        <begin position="553"/>
        <end position="575"/>
    </location>
</feature>
<feature type="compositionally biased region" description="Basic and acidic residues" evidence="2">
    <location>
        <begin position="1277"/>
        <end position="1300"/>
    </location>
</feature>
<accession>A0ABP5P6K7</accession>
<feature type="compositionally biased region" description="Polar residues" evidence="2">
    <location>
        <begin position="4032"/>
        <end position="4041"/>
    </location>
</feature>
<sequence>MMASRTNAGDARKPAASAHAFDGGIATKDVEPVWQTEALPGWVVHHLIPLLTAGQSWPKGSESRLWELRVEYVKLMNLLIGTLDPTAATVQTLNGSLQSPAKPAVFKRLAALSDDKAGVVAKAQEAFSYAKMVDNFARETQYSKLSVNVAFWVAVIAAFIALVAAGFTPLAGLLVRSAGTAGASRIALIMQRLVLAASRAGTAAKSGQITKLAAAGTGGKFLNGALLYELFEEITEEVFIDVWAQYQQIKMGTRDTWDWKKIQAAAIGAGTGAVIGTKLGGPMSRFTNDLPGISRLNRMAGDKPGVGNAFLRFPGRALNTGLNNMAASPAGSIAANYVVYDQFALPGAEGFYGGFLGGAGRTGTISPFNPSVALAIGNPLSTLSSKLDTAITTPPDPHATADALLAVPRPSSPDGAAALALPPQQQTADLTGPARRDRAATFTEPALPHSTPKRTPTAPDIITPDAIPSRAAQNNSAKTQPDLPAPQHRPEPADQQDPQPEPQPAAQDNPPVHRQPAATRDQAPAEPPAVPTGPPQTSSAPEPADVPEPANAPEPAAAPEQATAPGQTTAPGPADMPDGTGEPQTVLPPEATGPPQDTGTPGTTTETAYTTGSTTSPTYAGPAASPMPTPQNPNGAPAPGLLTRLIGAARRTRDSYALVAGRPDKNSGFVADGRHPDVPSLTVQEARAAFEAEVRASDLGATVIGLRWTGPGTLVVELSDLPAQTFVFEVGPVRRGRLGRTVVGEGNVNEVRLAPRVAPDQVARLVLHEIVDTLHARNHPRQHLLRRLGGLLSSRNECLTARRHEEAFLTRRIGEVSAAEQPALMAQRDAVRNILLAHGLPRLPVTGPPPDPAQAPSPVADPLTRLRERDQAVASARLDLDQALAEQIYRLLRIERALMMQEVAAIGTAASPLLIAVSQARAAYEAAQSLLHTAGGSTTRVTGFAQALHTARRLHLLYEEQVDAMATEPALPVTPQDPDALRQHIATLRSVAANLAGAARTPPGTAADRQAAAASAVRAAETYQSLLDQVDAGRVVLAPPNVLVTQLLRLGATYERHHRQIAVRDRVASAHGAQNIDDLHRALLEHVSGRQSAAVALRATIESLAETVKAQGNTVTAYNLAAGHAYALAAEALAGQHLSEARLWRARAENLSRIAELHRTAWELAKAARDAHRELADPLAEVIAGTSIGDTRLGVLTDAAAAALRSYQEEIDQLPPAVPPDLPKLSEVPSTARTRLWTRTQERAEALEAAYLHNVDLSLRHWRDAETANLDALDARNKAAEHAQAHDDSADERARREEANAKVAASTADHHLRMEERYAAAAAAALHALQAIEPVLAALAEVTTQHDPATPQVELALNELTTREGAYDSAYRATLPPVEALPGSKIAGPVANLTALTELVNEMLTQQGVAGRITEEELRWSIRQAFHTALSSDGMVLRLNTATGAQLRLRLKLDDLKEVARPDSSHSETMFGLLRQGGGQSAMTDLRSLSGNMNLPLMAWLRAFLDAIPIGTAWPADLARAVAYFGVLNVNLRRGRTHAVTISAQDTGLGGNVEDNRGMAAMFDARATWEVELLTPSGRPVWRALPADDETARQRLWVSHAYLSGPADTIQLPEADRRQTPFPEHVVSDMTGLSTLADKVTDRLESAGLSPVARDQVTTMITEDLPSNLGEAINNPSGLRRIITVNGQVRAVVTVHTTVVSEGELVGGPTTKHHQERLRNASSNAGQSRSDGHSGGVGAAVGANADPEGKSAGDFAPHATVRRDPGQSSSVSTSANAVAIHPSVQRWAGHTQGYLLDLEHTVTIQVFGKGSETVSLDPAKSTGLFRVPEPDAYRYGLPVDAAAEAGHAPDGTVLLRDDPVREDPPGRVRKLPSMLGDREGQTRGAGPALVQQVTGMDAIRARVEEQLRARGLLPKLKNGVSVYSLIPWVRAGQIANEQLIAEQFSASRLEAGYDQAAQEGLFINLVHYGEGFAARHYTLRIKLTQDFGRFDYQGITDAEPVVDLDIGSDTHVVTQTRGTSSAITWRAGEGFSNDPGIDASALDGSYSHGKGGQTTVTTATTVNQVTLMEGSGLTAVFRIPHTISVDLLIGPSHEESLVKGQAGDARILLPADLLPLAPSDDGHPRPESPRHPTSKKAIRLARVIHLDVGDTATTAANMLADPLDRDSPQFQHLAAFFNVRNLISHPEVISSGSLETSSSGHRTGVDTLTATGEPQNQPVSLSLAPGESRFLSATDLVIGDINLTLGSHAGLTQQSRSRGLGVTTGVPVPGMLGSEGGIGGSLSTTTTREQKVISGPERLGIDTGKQYLFAMDVTSELTVGVGAEAVETDTGTVIYRLAERDALDLYASGEVKLPLHQAADAAERLMNGDLRLSRRVAVRFLDRYFEDLADARARNAGRPVVPGVPLTAWHFTGRALARLLELFPDDRLTELLPPGMPPGPPSETAGDTRDRLLSKPEFYPYVLDKLRADAQRLENGEVPGELAPNYSDSIGMSTVKQVGLHPAGEPDTDVDLLSQIRDAVNEVAPGALDQDNKLWRGLMTDFSRESWLGKIDSLLDPDSPGNDYTVEVDGIEDLLEVTVRAELDEKVAYRGEVFDHGQIFQTYSMLEENVSESSNAAVSPSGKLGQESAENKDSGSTAANRGQTGKGSSNAQQARVQRVASFEGPLGEVRQGIRLSIEVRRVPKAQKAGQGQGVPRLPRSASRLVSGSIDRFIPAGMVSRPGTVPAPAPAVPDPRPMPVPENFAVETTRVRHLAATVEQRLKEELGVDLHPADAKALARLLSGNSRNSLFERMTAKDGHLVIQVPGNDGETIGIRVGAVLSEPVVIAAGLKATEIGQADRRQWTTSANADRTRLRPTGVTFGSDSRDEFLPSGLSGDVAAGNRDLTVDSSSVSGGNRAETSVFEKADAGSVRFRVDYHVRFEVWSDPGTDVNPSDITPARHVATGNADVLLFDKVMRAIQQQAESPGATAALSGGPGLVSFGADPSAPPYGQLRQAQLLSRERGAGVQITIHPANRQPQTYLATPDGRLRANGGDEAFARRFAGLPSPLIAAAEQHGIDLLELHERARTDVNDSLAEHLRRELSRLAVHPPGQAPGWPVTTEPDGSPEPVDPGHGEVTHGSPDPASRFVPDGRTSPDDLTPAEARSLSEPDLIPEDFGDAVTAITWLSDTELIVQHTTLGQLRFTVGVGPVEGGYLGQTEASQNPRDGSRYYRMTLAPRVHQDQVARLVLHEISDVIQHQLDTTHTHTPGQTTRDECLTARHNELRYLQRKQQTAHAAGDTHLAQQLAQDIAAVQNDIDRRTRPSPSIHDVINSGRPGQAGTTEPEGDAPAARSALDHATRTAQLNMNPATRPEERLANSYDPREVPWAAQWERLRESATPLPVTITEPPTRGAVQVEVRRLLVPWKGSTRPVTEFTLRVLYRANPGMSPDEIAIAHTNLLDGVDLYYNYQHELADGSQLHIRMEFVPAPDSAPPDGVILLSPGTGHRAVDFADRHHWHGNGEVISTPLKQLRDYAGRPAINYMSWYARQEPIVFAHEVMHLLGMSDEYMSRWAGADRNRLGASGVRADATLLGSAVLFWSDHGPVLDRDGRAVAGISSLRDRHVEHIYGLVPERAPQPKVPLRRPAAPVDGAEWTRPEYRPGAHLPHDVRGLLDAFPPEDRPLLDHLRLLERMAGLFPNVSPLLLEHVEYTDALVRTAQQIYDTGPEYSFDLSELVQLKNLFDRLAPDEAPDIRLLHQEINSALRRPAPAPVGHRLVQIFITSAESGKPQGREAAAAALYTAAVKELRRLGGTLQEALERGDVEVAGNLTREVDATAELAREMEAVLESTGAGFVREHLPYAHLSDAMRSLLRDFPPEGSPLLDHVRRLQRMATLFHDAPRLTPRHLEHTDALVVMALELYGVSHEERLGTYDIGNVKVLSDVLLGDVMPDSDLLREQLNGLLGRRTSASADRQAIQELAWYAGYVSPLTGEAGPARLLEGIAVELAELEEELLDAQQSGDTAEAASLTRRIETAGGWASVIEAAPGNAGESGTNESGVTHGSPDPASRFVPDGRTSPDDLTPAEARSLSEPDLIPEDFGDAVTAITWLSDTELIVQHTTLGELRFTIGVGPVENGYLGRTMAEDNPRAATTR</sequence>
<proteinExistence type="predicted"/>
<feature type="region of interest" description="Disordered" evidence="2">
    <location>
        <begin position="407"/>
        <end position="637"/>
    </location>
</feature>
<feature type="region of interest" description="Disordered" evidence="2">
    <location>
        <begin position="3301"/>
        <end position="3335"/>
    </location>
</feature>
<feature type="region of interest" description="Disordered" evidence="2">
    <location>
        <begin position="2115"/>
        <end position="2135"/>
    </location>
</feature>
<feature type="region of interest" description="Disordered" evidence="2">
    <location>
        <begin position="1704"/>
        <end position="1773"/>
    </location>
</feature>
<dbReference type="Pfam" id="PF25547">
    <property type="entry name" value="WXG100_2"/>
    <property type="match status" value="1"/>
</dbReference>
<feature type="region of interest" description="Disordered" evidence="2">
    <location>
        <begin position="2192"/>
        <end position="2222"/>
    </location>
</feature>
<keyword evidence="3" id="KW-0812">Transmembrane</keyword>
<feature type="compositionally biased region" description="Polar residues" evidence="2">
    <location>
        <begin position="1720"/>
        <end position="1729"/>
    </location>
</feature>
<feature type="region of interest" description="Disordered" evidence="2">
    <location>
        <begin position="3085"/>
        <end position="3154"/>
    </location>
</feature>
<dbReference type="Proteomes" id="UP001499843">
    <property type="component" value="Unassembled WGS sequence"/>
</dbReference>
<dbReference type="PANTHER" id="PTHR48125:SF12">
    <property type="entry name" value="AT HOOK TRANSCRIPTION FACTOR FAMILY-RELATED"/>
    <property type="match status" value="1"/>
</dbReference>
<feature type="transmembrane region" description="Helical" evidence="3">
    <location>
        <begin position="149"/>
        <end position="175"/>
    </location>
</feature>
<comment type="caution">
    <text evidence="5">The sequence shown here is derived from an EMBL/GenBank/DDBJ whole genome shotgun (WGS) entry which is preliminary data.</text>
</comment>
<evidence type="ECO:0000256" key="1">
    <source>
        <dbReference type="SAM" id="Coils"/>
    </source>
</evidence>
<dbReference type="PANTHER" id="PTHR48125">
    <property type="entry name" value="LP07818P1"/>
    <property type="match status" value="1"/>
</dbReference>
<dbReference type="InterPro" id="IPR057746">
    <property type="entry name" value="CpnT-like_N"/>
</dbReference>